<dbReference type="RefSeq" id="XP_021866054.1">
    <property type="nucleotide sequence ID" value="XM_022010362.2"/>
</dbReference>
<protein>
    <submittedName>
        <fullName evidence="7">Desmethylxanthohumol 6'-O-methyltransferase</fullName>
    </submittedName>
</protein>
<evidence type="ECO:0000313" key="7">
    <source>
        <dbReference type="RefSeq" id="XP_021866054.1"/>
    </source>
</evidence>
<dbReference type="Pfam" id="PF00891">
    <property type="entry name" value="Methyltransf_2"/>
    <property type="match status" value="1"/>
</dbReference>
<evidence type="ECO:0000256" key="2">
    <source>
        <dbReference type="ARBA" id="ARBA00022679"/>
    </source>
</evidence>
<dbReference type="PIRSF" id="PIRSF005739">
    <property type="entry name" value="O-mtase"/>
    <property type="match status" value="1"/>
</dbReference>
<dbReference type="KEGG" id="soe:110804757"/>
<feature type="domain" description="O-methyltransferase C-terminal" evidence="4">
    <location>
        <begin position="125"/>
        <end position="331"/>
    </location>
</feature>
<dbReference type="InterPro" id="IPR016461">
    <property type="entry name" value="COMT-like"/>
</dbReference>
<evidence type="ECO:0000313" key="6">
    <source>
        <dbReference type="Proteomes" id="UP000813463"/>
    </source>
</evidence>
<gene>
    <name evidence="7" type="primary">LOC110804757</name>
</gene>
<dbReference type="AlphaFoldDB" id="A0A9R0JDQ5"/>
<dbReference type="GO" id="GO:0008171">
    <property type="term" value="F:O-methyltransferase activity"/>
    <property type="evidence" value="ECO:0000318"/>
    <property type="project" value="GO_Central"/>
</dbReference>
<dbReference type="GO" id="GO:0008757">
    <property type="term" value="F:S-adenosylmethionine-dependent methyltransferase activity"/>
    <property type="evidence" value="ECO:0000318"/>
    <property type="project" value="GO_Central"/>
</dbReference>
<dbReference type="PROSITE" id="PS51683">
    <property type="entry name" value="SAM_OMT_II"/>
    <property type="match status" value="1"/>
</dbReference>
<keyword evidence="6" id="KW-1185">Reference proteome</keyword>
<keyword evidence="3" id="KW-0949">S-adenosyl-L-methionine</keyword>
<keyword evidence="2" id="KW-0808">Transferase</keyword>
<organism evidence="6 7">
    <name type="scientific">Spinacia oleracea</name>
    <name type="common">Spinach</name>
    <dbReference type="NCBI Taxonomy" id="3562"/>
    <lineage>
        <taxon>Eukaryota</taxon>
        <taxon>Viridiplantae</taxon>
        <taxon>Streptophyta</taxon>
        <taxon>Embryophyta</taxon>
        <taxon>Tracheophyta</taxon>
        <taxon>Spermatophyta</taxon>
        <taxon>Magnoliopsida</taxon>
        <taxon>eudicotyledons</taxon>
        <taxon>Gunneridae</taxon>
        <taxon>Pentapetalae</taxon>
        <taxon>Caryophyllales</taxon>
        <taxon>Chenopodiaceae</taxon>
        <taxon>Chenopodioideae</taxon>
        <taxon>Anserineae</taxon>
        <taxon>Spinacia</taxon>
    </lineage>
</organism>
<dbReference type="GeneID" id="110804757"/>
<dbReference type="OrthoDB" id="1606438at2759"/>
<dbReference type="InterPro" id="IPR036388">
    <property type="entry name" value="WH-like_DNA-bd_sf"/>
</dbReference>
<name>A0A9R0JDQ5_SPIOL</name>
<dbReference type="InterPro" id="IPR012967">
    <property type="entry name" value="COMT_dimerisation"/>
</dbReference>
<dbReference type="SUPFAM" id="SSF53335">
    <property type="entry name" value="S-adenosyl-L-methionine-dependent methyltransferases"/>
    <property type="match status" value="1"/>
</dbReference>
<reference evidence="6" key="1">
    <citation type="journal article" date="2021" name="Nat. Commun.">
        <title>Genomic analyses provide insights into spinach domestication and the genetic basis of agronomic traits.</title>
        <authorList>
            <person name="Cai X."/>
            <person name="Sun X."/>
            <person name="Xu C."/>
            <person name="Sun H."/>
            <person name="Wang X."/>
            <person name="Ge C."/>
            <person name="Zhang Z."/>
            <person name="Wang Q."/>
            <person name="Fei Z."/>
            <person name="Jiao C."/>
            <person name="Wang Q."/>
        </authorList>
    </citation>
    <scope>NUCLEOTIDE SEQUENCE [LARGE SCALE GENOMIC DNA]</scope>
    <source>
        <strain evidence="6">cv. Varoflay</strain>
    </source>
</reference>
<dbReference type="Proteomes" id="UP000813463">
    <property type="component" value="Chromosome 6"/>
</dbReference>
<dbReference type="Pfam" id="PF08100">
    <property type="entry name" value="Dimerisation"/>
    <property type="match status" value="1"/>
</dbReference>
<feature type="domain" description="O-methyltransferase dimerisation" evidence="5">
    <location>
        <begin position="19"/>
        <end position="103"/>
    </location>
</feature>
<dbReference type="Gene3D" id="1.10.10.10">
    <property type="entry name" value="Winged helix-like DNA-binding domain superfamily/Winged helix DNA-binding domain"/>
    <property type="match status" value="1"/>
</dbReference>
<dbReference type="GO" id="GO:0046983">
    <property type="term" value="F:protein dimerization activity"/>
    <property type="evidence" value="ECO:0007669"/>
    <property type="project" value="InterPro"/>
</dbReference>
<dbReference type="Gene3D" id="3.40.50.150">
    <property type="entry name" value="Vaccinia Virus protein VP39"/>
    <property type="match status" value="1"/>
</dbReference>
<evidence type="ECO:0000256" key="3">
    <source>
        <dbReference type="ARBA" id="ARBA00022691"/>
    </source>
</evidence>
<keyword evidence="1" id="KW-0489">Methyltransferase</keyword>
<evidence type="ECO:0000256" key="1">
    <source>
        <dbReference type="ARBA" id="ARBA00022603"/>
    </source>
</evidence>
<dbReference type="GO" id="GO:0032259">
    <property type="term" value="P:methylation"/>
    <property type="evidence" value="ECO:0000318"/>
    <property type="project" value="GO_Central"/>
</dbReference>
<evidence type="ECO:0000259" key="4">
    <source>
        <dbReference type="Pfam" id="PF00891"/>
    </source>
</evidence>
<proteinExistence type="predicted"/>
<dbReference type="InterPro" id="IPR029063">
    <property type="entry name" value="SAM-dependent_MTases_sf"/>
</dbReference>
<sequence>MGNVTENAELLQGLSEVYKHVFAFTESLVLRSAVELRIADIIHSNGQPMSLSQIASKIDSSPSINITNLERIMRMLVRKKIFSSSAEPTALYGLTSTSKWLIHDQELSLAPVLLTFTHPTMTTAWYQISPSIKENGTAFEMAHGESFWDMASSNPEFNKLFNDGMASGTKPVLDSIIEGYKDGFSKLEGTLVDVGGALGKVVSKIVEVYPHIKGINFDKPNAFANAPQYPGVIHVGGDMFKEVPSADNVFIKSVLIDWPDEECITILKKCRKAVAEKKGKVIIAEIILHPDRYEMFDDVAISLDLLMMTNFNGGKARTENEWMELLKKVGFTDINIIPLPSIMSIIVCV</sequence>
<dbReference type="PANTHER" id="PTHR11746">
    <property type="entry name" value="O-METHYLTRANSFERASE"/>
    <property type="match status" value="1"/>
</dbReference>
<evidence type="ECO:0000259" key="5">
    <source>
        <dbReference type="Pfam" id="PF08100"/>
    </source>
</evidence>
<accession>A0A9R0JDQ5</accession>
<dbReference type="InterPro" id="IPR001077">
    <property type="entry name" value="COMT_C"/>
</dbReference>
<dbReference type="SUPFAM" id="SSF46785">
    <property type="entry name" value="Winged helix' DNA-binding domain"/>
    <property type="match status" value="1"/>
</dbReference>
<reference evidence="7" key="2">
    <citation type="submission" date="2025-08" db="UniProtKB">
        <authorList>
            <consortium name="RefSeq"/>
        </authorList>
    </citation>
    <scope>IDENTIFICATION</scope>
    <source>
        <tissue evidence="7">Leaf</tissue>
    </source>
</reference>
<dbReference type="InterPro" id="IPR036390">
    <property type="entry name" value="WH_DNA-bd_sf"/>
</dbReference>